<dbReference type="Gene3D" id="3.90.70.10">
    <property type="entry name" value="Cysteine proteinases"/>
    <property type="match status" value="1"/>
</dbReference>
<reference evidence="7" key="3">
    <citation type="submission" date="2005-07" db="EMBL/GenBank/DDBJ databases">
        <authorList>
            <person name="Mural R.J."/>
            <person name="Li P.W."/>
            <person name="Adams M.D."/>
            <person name="Amanatides P.G."/>
            <person name="Baden-Tillson H."/>
            <person name="Barnstead M."/>
            <person name="Chin S.H."/>
            <person name="Dew I."/>
            <person name="Evans C.A."/>
            <person name="Ferriera S."/>
            <person name="Flanigan M."/>
            <person name="Fosler C."/>
            <person name="Glodek A."/>
            <person name="Gu Z."/>
            <person name="Holt R.A."/>
            <person name="Jennings D."/>
            <person name="Kraft C.L."/>
            <person name="Lu F."/>
            <person name="Nguyen T."/>
            <person name="Nusskern D.R."/>
            <person name="Pfannkoch C.M."/>
            <person name="Sitter C."/>
            <person name="Sutton G.G."/>
            <person name="Venter J.C."/>
            <person name="Wang Z."/>
            <person name="Woodage T."/>
            <person name="Zheng X.H."/>
            <person name="Zhong F."/>
        </authorList>
    </citation>
    <scope>NUCLEOTIDE SEQUENCE</scope>
    <source>
        <strain evidence="7">BN</strain>
    </source>
</reference>
<dbReference type="SMART" id="SM00645">
    <property type="entry name" value="Pept_C1"/>
    <property type="match status" value="1"/>
</dbReference>
<dbReference type="FunFam" id="3.90.70.10:FF:000332">
    <property type="entry name" value="Cathepsin L1"/>
    <property type="match status" value="1"/>
</dbReference>
<dbReference type="InterPro" id="IPR000668">
    <property type="entry name" value="Peptidase_C1A_C"/>
</dbReference>
<evidence type="ECO:0000256" key="2">
    <source>
        <dbReference type="ARBA" id="ARBA00023157"/>
    </source>
</evidence>
<dbReference type="RefSeq" id="NP_783171.2">
    <property type="nucleotide sequence ID" value="NM_175581.3"/>
</dbReference>
<organism evidence="6">
    <name type="scientific">Rattus norvegicus</name>
    <name type="common">Rat</name>
    <dbReference type="NCBI Taxonomy" id="10116"/>
    <lineage>
        <taxon>Eukaryota</taxon>
        <taxon>Metazoa</taxon>
        <taxon>Chordata</taxon>
        <taxon>Craniata</taxon>
        <taxon>Vertebrata</taxon>
        <taxon>Euteleostomi</taxon>
        <taxon>Mammalia</taxon>
        <taxon>Eutheria</taxon>
        <taxon>Euarchontoglires</taxon>
        <taxon>Glires</taxon>
        <taxon>Rodentia</taxon>
        <taxon>Myomorpha</taxon>
        <taxon>Muroidea</taxon>
        <taxon>Muridae</taxon>
        <taxon>Murinae</taxon>
        <taxon>Rattus</taxon>
    </lineage>
</organism>
<dbReference type="GO" id="GO:0006508">
    <property type="term" value="P:proteolysis"/>
    <property type="evidence" value="ECO:0007669"/>
    <property type="project" value="InterPro"/>
</dbReference>
<dbReference type="MEROPS" id="C01.039"/>
<keyword evidence="3" id="KW-0732">Signal</keyword>
<dbReference type="Pfam" id="PF08246">
    <property type="entry name" value="Inhibitor_I29"/>
    <property type="match status" value="1"/>
</dbReference>
<dbReference type="PANTHER" id="PTHR12411">
    <property type="entry name" value="CYSTEINE PROTEASE FAMILY C1-RELATED"/>
    <property type="match status" value="1"/>
</dbReference>
<dbReference type="Pfam" id="PF00112">
    <property type="entry name" value="Peptidase_C1"/>
    <property type="match status" value="1"/>
</dbReference>
<dbReference type="GO" id="GO:0008234">
    <property type="term" value="F:cysteine-type peptidase activity"/>
    <property type="evidence" value="ECO:0007669"/>
    <property type="project" value="InterPro"/>
</dbReference>
<dbReference type="EMBL" id="BC097484">
    <property type="protein sequence ID" value="AAH97484.1"/>
    <property type="molecule type" value="mRNA"/>
</dbReference>
<protein>
    <submittedName>
        <fullName evidence="6">Cathepsin R</fullName>
    </submittedName>
</protein>
<evidence type="ECO:0000256" key="1">
    <source>
        <dbReference type="ARBA" id="ARBA00008455"/>
    </source>
</evidence>
<evidence type="ECO:0000313" key="6">
    <source>
        <dbReference type="EMBL" id="AAH97484.1"/>
    </source>
</evidence>
<evidence type="ECO:0000313" key="7">
    <source>
        <dbReference type="EMBL" id="EDL93847.1"/>
    </source>
</evidence>
<dbReference type="InterPro" id="IPR013201">
    <property type="entry name" value="Prot_inhib_I29"/>
</dbReference>
<feature type="domain" description="Cathepsin propeptide inhibitor" evidence="5">
    <location>
        <begin position="29"/>
        <end position="88"/>
    </location>
</feature>
<dbReference type="AGR" id="RGD:631422"/>
<dbReference type="InterPro" id="IPR039417">
    <property type="entry name" value="Peptidase_C1A_papain-like"/>
</dbReference>
<proteinExistence type="evidence at transcript level"/>
<dbReference type="PROSITE" id="PS00639">
    <property type="entry name" value="THIOL_PROTEASE_HIS"/>
    <property type="match status" value="1"/>
</dbReference>
<evidence type="ECO:0000256" key="3">
    <source>
        <dbReference type="SAM" id="SignalP"/>
    </source>
</evidence>
<evidence type="ECO:0000259" key="4">
    <source>
        <dbReference type="SMART" id="SM00645"/>
    </source>
</evidence>
<dbReference type="Proteomes" id="UP000234681">
    <property type="component" value="Chromosome 17"/>
</dbReference>
<dbReference type="InterPro" id="IPR025660">
    <property type="entry name" value="Pept_his_AS"/>
</dbReference>
<dbReference type="InterPro" id="IPR038765">
    <property type="entry name" value="Papain-like_cys_pep_sf"/>
</dbReference>
<reference evidence="6" key="1">
    <citation type="journal article" date="2004" name="Genome Res.">
        <title>The status, quality, and expansion of the NIH full-length cDNA project: the Mammalian Gene Collection (MGC).</title>
        <authorList>
            <consortium name="The MGC Project Team"/>
            <person name="Gerhard D.S."/>
            <person name="Wagner L."/>
            <person name="Feingold E.A."/>
            <person name="Shenmen C.M."/>
            <person name="Grouse L.H."/>
            <person name="Schuler G."/>
            <person name="Klein S.L."/>
            <person name="Old S."/>
            <person name="Rasooly R."/>
            <person name="Good P."/>
            <person name="Guyer M."/>
            <person name="Peck A.M."/>
            <person name="Derge J.G."/>
            <person name="Lipman D."/>
            <person name="Collins F.S."/>
            <person name="Jang W."/>
            <person name="Sherry S."/>
            <person name="Feolo M."/>
            <person name="Misquitta L."/>
            <person name="Lee E."/>
            <person name="Rotmistrovsky K."/>
            <person name="Greenhut S.F."/>
            <person name="Schaefer C.F."/>
            <person name="Buetow K."/>
            <person name="Bonner T.I."/>
            <person name="Haussler D."/>
            <person name="Kent J."/>
            <person name="Kiekhaus M."/>
            <person name="Furey T."/>
            <person name="Brent M."/>
            <person name="Prange C."/>
            <person name="Schreiber K."/>
            <person name="Shapiro N."/>
            <person name="Bhat N.K."/>
            <person name="Hopkins R.F."/>
            <person name="Hsie F."/>
            <person name="Driscoll T."/>
            <person name="Soares M.B."/>
            <person name="Casavant T.L."/>
            <person name="Scheetz T.E."/>
            <person name="Brown-stein M.J."/>
            <person name="Usdin T.B."/>
            <person name="Toshiyuki S."/>
            <person name="Carninci P."/>
            <person name="Piao Y."/>
            <person name="Dudekula D.B."/>
            <person name="Ko M.S."/>
            <person name="Kawakami K."/>
            <person name="Suzuki Y."/>
            <person name="Sugano S."/>
            <person name="Gruber C.E."/>
            <person name="Smith M.R."/>
            <person name="Simmons B."/>
            <person name="Moore T."/>
            <person name="Waterman R."/>
            <person name="Johnson S.L."/>
            <person name="Ruan Y."/>
            <person name="Wei C.L."/>
            <person name="Mathavan S."/>
            <person name="Gunaratne P.H."/>
            <person name="Wu J."/>
            <person name="Garcia A.M."/>
            <person name="Hulyk S.W."/>
            <person name="Fuh E."/>
            <person name="Yuan Y."/>
            <person name="Sneed A."/>
            <person name="Kowis C."/>
            <person name="Hodgson A."/>
            <person name="Muzny D.M."/>
            <person name="McPherson J."/>
            <person name="Gibbs R.A."/>
            <person name="Fahey J."/>
            <person name="Helton E."/>
            <person name="Ketteman M."/>
            <person name="Madan A."/>
            <person name="Rodrigues S."/>
            <person name="Sanchez A."/>
            <person name="Whiting M."/>
            <person name="Madari A."/>
            <person name="Young A.C."/>
            <person name="Wetherby K.D."/>
            <person name="Granite S.J."/>
            <person name="Kwong P.N."/>
            <person name="Brinkley C.P."/>
            <person name="Pearson R.L."/>
            <person name="Bouffard G.G."/>
            <person name="Blakesly R.W."/>
            <person name="Green E.D."/>
            <person name="Dickson M.C."/>
            <person name="Rodriguez A.C."/>
            <person name="Grimwood J."/>
            <person name="Schmutz J."/>
            <person name="Myers R.M."/>
            <person name="Butterfield Y.S."/>
            <person name="Griffith M."/>
            <person name="Griffith O.L."/>
            <person name="Krzywinski M.I."/>
            <person name="Liao N."/>
            <person name="Morin R."/>
            <person name="Morrin R."/>
            <person name="Palmquist D."/>
            <person name="Petrescu A.S."/>
            <person name="Skalska U."/>
            <person name="Smailus D.E."/>
            <person name="Stott J.M."/>
            <person name="Schnerch A."/>
            <person name="Schein J.E."/>
            <person name="Jones S.J."/>
            <person name="Holt R.A."/>
            <person name="Baross A."/>
            <person name="Marra M.A."/>
            <person name="Clifton S."/>
            <person name="Makowski K.A."/>
            <person name="Bosak S."/>
            <person name="Malek J."/>
        </authorList>
    </citation>
    <scope>NUCLEOTIDE SEQUENCE [LARGE SCALE MRNA]</scope>
    <source>
        <tissue evidence="6">Placenta</tissue>
    </source>
</reference>
<dbReference type="KEGG" id="rno:290975"/>
<gene>
    <name evidence="6 8" type="primary">Ctsr</name>
    <name evidence="7" type="ORF">rCG_24192</name>
</gene>
<dbReference type="InterPro" id="IPR025661">
    <property type="entry name" value="Pept_asp_AS"/>
</dbReference>
<dbReference type="HOGENOM" id="CLU_012184_1_2_1"/>
<feature type="chain" id="PRO_5044699384" evidence="3">
    <location>
        <begin position="21"/>
        <end position="334"/>
    </location>
</feature>
<keyword evidence="2" id="KW-1015">Disulfide bond</keyword>
<evidence type="ECO:0000313" key="8">
    <source>
        <dbReference type="RGD" id="631422"/>
    </source>
</evidence>
<evidence type="ECO:0000259" key="5">
    <source>
        <dbReference type="SMART" id="SM00848"/>
    </source>
</evidence>
<dbReference type="CDD" id="cd02248">
    <property type="entry name" value="Peptidase_C1A"/>
    <property type="match status" value="1"/>
</dbReference>
<dbReference type="PROSITE" id="PS00640">
    <property type="entry name" value="THIOL_PROTEASE_ASN"/>
    <property type="match status" value="1"/>
</dbReference>
<dbReference type="RGD" id="631422">
    <property type="gene designation" value="Ctsr"/>
</dbReference>
<dbReference type="OrthoDB" id="10253408at2759"/>
<dbReference type="SMR" id="A0A9K3Y6T0"/>
<sequence>MSSTFFLAILCLGVGSGALAFDPSLDAEWHDWKTEYEKSYTMEEEGHRRAVWEENMKMIKLHNRENSLGKNGFIMEMNEFGDLTAEEFRKMMVNIPIRSHRKGKIIRKRDVGNVLPKFVDWRKKGYVTRVQNQKFCNSCWAFAVTGAIEGQMFNKTGQLTPLSVQNLVDCTKSQGNEGCQWGDPHIAYEYVLNNGGLEAEATYPYKGKEGVCRYNPKHSKAEITGFVSLPESEDILMEAVATIGPISVAVDASFNSFGFYKKGLYDEPNCSNNTVNHSVLVVGYGFEGNETDGNSYWLIKNSWGRKWGLRGYMKIPKDQNNFCAIASYAHYPTV</sequence>
<dbReference type="PRINTS" id="PR00705">
    <property type="entry name" value="PAPAIN"/>
</dbReference>
<accession>A0A9K3Y6T0</accession>
<reference evidence="7" key="2">
    <citation type="journal article" date="2005" name="Genome Res.">
        <title>Gene and alternative splicing annotation with AIR.</title>
        <authorList>
            <person name="Florea L."/>
            <person name="Di Francesco V."/>
            <person name="Miller J."/>
            <person name="Turner R."/>
            <person name="Yao A."/>
            <person name="Harris M."/>
            <person name="Walenz B."/>
            <person name="Mobarry C."/>
            <person name="Merkulov G.V."/>
            <person name="Charlab R."/>
            <person name="Dew I."/>
            <person name="Deng Z."/>
            <person name="Istrail S."/>
            <person name="Li P."/>
            <person name="Sutton G."/>
        </authorList>
    </citation>
    <scope>NUCLEOTIDE SEQUENCE</scope>
    <source>
        <strain evidence="7">BN</strain>
    </source>
</reference>
<feature type="signal peptide" evidence="3">
    <location>
        <begin position="1"/>
        <end position="20"/>
    </location>
</feature>
<dbReference type="OMA" id="RNRFEIF"/>
<dbReference type="InterPro" id="IPR013128">
    <property type="entry name" value="Peptidase_C1A"/>
</dbReference>
<dbReference type="AlphaFoldDB" id="A0A9K3Y6T0"/>
<dbReference type="EMBL" id="CH474032">
    <property type="protein sequence ID" value="EDL93847.1"/>
    <property type="molecule type" value="Genomic_DNA"/>
</dbReference>
<comment type="similarity">
    <text evidence="1">Belongs to the peptidase C1 family.</text>
</comment>
<feature type="domain" description="Peptidase C1A papain C-terminal" evidence="4">
    <location>
        <begin position="115"/>
        <end position="333"/>
    </location>
</feature>
<dbReference type="GeneID" id="290975"/>
<dbReference type="CTD" id="56835"/>
<name>A0A9K3Y6T0_RAT</name>
<dbReference type="SUPFAM" id="SSF54001">
    <property type="entry name" value="Cysteine proteinases"/>
    <property type="match status" value="1"/>
</dbReference>
<dbReference type="SMART" id="SM00848">
    <property type="entry name" value="Inhibitor_I29"/>
    <property type="match status" value="1"/>
</dbReference>